<organism evidence="1 2">
    <name type="scientific">Strongyloides stercoralis</name>
    <name type="common">Threadworm</name>
    <dbReference type="NCBI Taxonomy" id="6248"/>
    <lineage>
        <taxon>Eukaryota</taxon>
        <taxon>Metazoa</taxon>
        <taxon>Ecdysozoa</taxon>
        <taxon>Nematoda</taxon>
        <taxon>Chromadorea</taxon>
        <taxon>Rhabditida</taxon>
        <taxon>Tylenchina</taxon>
        <taxon>Panagrolaimomorpha</taxon>
        <taxon>Strongyloidoidea</taxon>
        <taxon>Strongyloididae</taxon>
        <taxon>Strongyloides</taxon>
    </lineage>
</organism>
<accession>A0AAF5DMC4</accession>
<proteinExistence type="predicted"/>
<dbReference type="Proteomes" id="UP000035681">
    <property type="component" value="Unplaced"/>
</dbReference>
<keyword evidence="1" id="KW-1185">Reference proteome</keyword>
<evidence type="ECO:0000313" key="1">
    <source>
        <dbReference type="Proteomes" id="UP000035681"/>
    </source>
</evidence>
<protein>
    <submittedName>
        <fullName evidence="2">Uncharacterized protein</fullName>
    </submittedName>
</protein>
<dbReference type="AlphaFoldDB" id="A0AAF5DMC4"/>
<sequence>MNSLITISICLFQTSGYIDCYPYKLKLWKKMENQNKLPKLKNKNRKENEYTNQKFEKQLKIKRLKKKAYKLCLHVLDSVKPQLPVCFIKAFKKFTRFRFSSSKATFPSFLEKNIHTPNPAPVKQQPPISLKKTLLIQIHLFQKIFAVPDSTSVKQQPPIPFRKAFMLQIPFQLNNCFQNNNNNQIKTEKTKLDSLTFSSSRTTSSSFLQKSSYTSNLASVERQFPISLKSSHVSDSDLVEQQLPICSKRTSYPNFKNPVKQHLPTLLRRVSVLPCFGFSCSKDTFPSLLQKSLNAPDSVPVE</sequence>
<name>A0AAF5DMC4_STRER</name>
<evidence type="ECO:0000313" key="2">
    <source>
        <dbReference type="WBParaSite" id="TCONS_00015673.p2"/>
    </source>
</evidence>
<reference evidence="2" key="1">
    <citation type="submission" date="2024-02" db="UniProtKB">
        <authorList>
            <consortium name="WormBaseParasite"/>
        </authorList>
    </citation>
    <scope>IDENTIFICATION</scope>
</reference>
<dbReference type="WBParaSite" id="TCONS_00015673.p2">
    <property type="protein sequence ID" value="TCONS_00015673.p2"/>
    <property type="gene ID" value="XLOC_010349"/>
</dbReference>